<dbReference type="RefSeq" id="WP_015934322.1">
    <property type="nucleotide sequence ID" value="NC_011892.1"/>
</dbReference>
<dbReference type="HOGENOM" id="CLU_143449_1_0_5"/>
<dbReference type="KEGG" id="mno:Mnod_8737"/>
<evidence type="ECO:0000313" key="2">
    <source>
        <dbReference type="Proteomes" id="UP000008207"/>
    </source>
</evidence>
<proteinExistence type="predicted"/>
<evidence type="ECO:0000313" key="1">
    <source>
        <dbReference type="EMBL" id="ACL62793.1"/>
    </source>
</evidence>
<name>B8IWK3_METNO</name>
<accession>B8IWK3</accession>
<gene>
    <name evidence="1" type="ordered locus">Mnod_8737</name>
</gene>
<dbReference type="OrthoDB" id="8003682at2"/>
<sequence length="85" mass="9117">MPDHPTISTLIVRNVVTFDQLDAAVEAYLSDPTSGPREIGNGVTIDIAAAVQAYSTAKGLAAEQSFEESTRRLLVRTSMLLARPT</sequence>
<keyword evidence="2" id="KW-1185">Reference proteome</keyword>
<organism evidence="1 2">
    <name type="scientific">Methylobacterium nodulans (strain LMG 21967 / CNCM I-2342 / ORS 2060)</name>
    <dbReference type="NCBI Taxonomy" id="460265"/>
    <lineage>
        <taxon>Bacteria</taxon>
        <taxon>Pseudomonadati</taxon>
        <taxon>Pseudomonadota</taxon>
        <taxon>Alphaproteobacteria</taxon>
        <taxon>Hyphomicrobiales</taxon>
        <taxon>Methylobacteriaceae</taxon>
        <taxon>Methylobacterium</taxon>
    </lineage>
</organism>
<dbReference type="EMBL" id="CP001350">
    <property type="protein sequence ID" value="ACL62793.1"/>
    <property type="molecule type" value="Genomic_DNA"/>
</dbReference>
<geneLocation type="plasmid" evidence="1 2">
    <name>pMNOD01</name>
</geneLocation>
<reference evidence="2" key="1">
    <citation type="submission" date="2009-01" db="EMBL/GenBank/DDBJ databases">
        <title>Complete sequence of plasmid 1 of Methylobacterium nodulans ORS 2060.</title>
        <authorList>
            <consortium name="US DOE Joint Genome Institute"/>
            <person name="Lucas S."/>
            <person name="Copeland A."/>
            <person name="Lapidus A."/>
            <person name="Glavina del Rio T."/>
            <person name="Dalin E."/>
            <person name="Tice H."/>
            <person name="Bruce D."/>
            <person name="Goodwin L."/>
            <person name="Pitluck S."/>
            <person name="Sims D."/>
            <person name="Brettin T."/>
            <person name="Detter J.C."/>
            <person name="Han C."/>
            <person name="Larimer F."/>
            <person name="Land M."/>
            <person name="Hauser L."/>
            <person name="Kyrpides N."/>
            <person name="Ivanova N."/>
            <person name="Marx C.J."/>
            <person name="Richardson P."/>
        </authorList>
    </citation>
    <scope>NUCLEOTIDE SEQUENCE [LARGE SCALE GENOMIC DNA]</scope>
    <source>
        <strain evidence="2">LMG 21967 / CNCM I-2342 / ORS 2060</strain>
        <plasmid evidence="2">Plasmid pMNOD01</plasmid>
    </source>
</reference>
<dbReference type="AlphaFoldDB" id="B8IWK3"/>
<dbReference type="Proteomes" id="UP000008207">
    <property type="component" value="Plasmid pMNOD01"/>
</dbReference>
<keyword evidence="1" id="KW-0614">Plasmid</keyword>
<protein>
    <submittedName>
        <fullName evidence="1">Uncharacterized protein</fullName>
    </submittedName>
</protein>